<reference evidence="5" key="1">
    <citation type="submission" date="2017-01" db="EMBL/GenBank/DDBJ databases">
        <authorList>
            <person name="Mah S.A."/>
            <person name="Swanson W.J."/>
            <person name="Moy G.W."/>
            <person name="Vacquier V.D."/>
        </authorList>
    </citation>
    <scope>NUCLEOTIDE SEQUENCE [LARGE SCALE GENOMIC DNA]</scope>
    <source>
        <strain evidence="5">DSM 19151</strain>
    </source>
</reference>
<gene>
    <name evidence="5" type="ORF">BWD09_03960</name>
    <name evidence="4" type="ORF">BWD09_08550</name>
    <name evidence="3" type="ORF">BWD09_12965</name>
    <name evidence="2" type="ORF">BWD09_13150</name>
</gene>
<reference evidence="6" key="2">
    <citation type="submission" date="2017-01" db="EMBL/GenBank/DDBJ databases">
        <authorList>
            <person name="Wolfgang W.J."/>
            <person name="Cole J."/>
            <person name="Wroblewski D."/>
            <person name="Mcginnis J."/>
            <person name="Musser K.A."/>
        </authorList>
    </citation>
    <scope>NUCLEOTIDE SEQUENCE [LARGE SCALE GENOMIC DNA]</scope>
    <source>
        <strain evidence="6">DSM 19151</strain>
    </source>
</reference>
<dbReference type="PANTHER" id="PTHR46637:SF1">
    <property type="entry name" value="BLL5188 PROTEIN"/>
    <property type="match status" value="1"/>
</dbReference>
<dbReference type="PANTHER" id="PTHR46637">
    <property type="entry name" value="TIS1421-TRANSPOSASE PROTEIN A"/>
    <property type="match status" value="1"/>
</dbReference>
<dbReference type="OrthoDB" id="8606701at2"/>
<dbReference type="Proteomes" id="UP000193118">
    <property type="component" value="Unassembled WGS sequence"/>
</dbReference>
<dbReference type="AlphaFoldDB" id="A0A1X3DDE9"/>
<dbReference type="EMBL" id="MTBO01000075">
    <property type="protein sequence ID" value="OSI13638.1"/>
    <property type="molecule type" value="Genomic_DNA"/>
</dbReference>
<dbReference type="InterPro" id="IPR025161">
    <property type="entry name" value="IS402-like_dom"/>
</dbReference>
<evidence type="ECO:0000259" key="1">
    <source>
        <dbReference type="Pfam" id="PF13340"/>
    </source>
</evidence>
<proteinExistence type="predicted"/>
<organism evidence="5 6">
    <name type="scientific">Neisseria dentiae</name>
    <dbReference type="NCBI Taxonomy" id="194197"/>
    <lineage>
        <taxon>Bacteria</taxon>
        <taxon>Pseudomonadati</taxon>
        <taxon>Pseudomonadota</taxon>
        <taxon>Betaproteobacteria</taxon>
        <taxon>Neisseriales</taxon>
        <taxon>Neisseriaceae</taxon>
        <taxon>Neisseria</taxon>
    </lineage>
</organism>
<dbReference type="InterPro" id="IPR052909">
    <property type="entry name" value="Transposase_6_like"/>
</dbReference>
<accession>A0A1X3DDE9</accession>
<evidence type="ECO:0000313" key="5">
    <source>
        <dbReference type="EMBL" id="OSI17920.1"/>
    </source>
</evidence>
<feature type="domain" description="Insertion element IS402-like" evidence="1">
    <location>
        <begin position="6"/>
        <end position="48"/>
    </location>
</feature>
<dbReference type="EMBL" id="MTBO01000006">
    <property type="protein sequence ID" value="OSI17920.1"/>
    <property type="molecule type" value="Genomic_DNA"/>
</dbReference>
<feature type="non-terminal residue" evidence="5">
    <location>
        <position position="48"/>
    </location>
</feature>
<comment type="caution">
    <text evidence="5">The sequence shown here is derived from an EMBL/GenBank/DDBJ whole genome shotgun (WGS) entry which is preliminary data.</text>
</comment>
<name>A0A1X3DDE9_9NEIS</name>
<evidence type="ECO:0000313" key="6">
    <source>
        <dbReference type="Proteomes" id="UP000193118"/>
    </source>
</evidence>
<dbReference type="EMBL" id="MTBO01000067">
    <property type="protein sequence ID" value="OSI13672.1"/>
    <property type="molecule type" value="Genomic_DNA"/>
</dbReference>
<evidence type="ECO:0000313" key="2">
    <source>
        <dbReference type="EMBL" id="OSI13638.1"/>
    </source>
</evidence>
<evidence type="ECO:0000313" key="4">
    <source>
        <dbReference type="EMBL" id="OSI15517.1"/>
    </source>
</evidence>
<sequence>MTRYILTDAQWAKIEPLCQGKVGDAGRTAVDNRLFIEAILWIIRTGSP</sequence>
<evidence type="ECO:0000313" key="3">
    <source>
        <dbReference type="EMBL" id="OSI13672.1"/>
    </source>
</evidence>
<keyword evidence="6" id="KW-1185">Reference proteome</keyword>
<protein>
    <submittedName>
        <fullName evidence="5">IS5 family transposase</fullName>
    </submittedName>
</protein>
<dbReference type="EMBL" id="MTBO01000022">
    <property type="protein sequence ID" value="OSI15517.1"/>
    <property type="molecule type" value="Genomic_DNA"/>
</dbReference>
<dbReference type="Pfam" id="PF13340">
    <property type="entry name" value="DUF4096"/>
    <property type="match status" value="1"/>
</dbReference>